<dbReference type="InterPro" id="IPR011047">
    <property type="entry name" value="Quinoprotein_ADH-like_sf"/>
</dbReference>
<evidence type="ECO:0000256" key="2">
    <source>
        <dbReference type="SAM" id="Phobius"/>
    </source>
</evidence>
<protein>
    <recommendedName>
        <fullName evidence="3">Pyrrolo-quinoline quinone repeat domain-containing protein</fullName>
    </recommendedName>
</protein>
<evidence type="ECO:0000256" key="1">
    <source>
        <dbReference type="SAM" id="MobiDB-lite"/>
    </source>
</evidence>
<dbReference type="AlphaFoldDB" id="A0A8J6CG70"/>
<keyword evidence="2" id="KW-0812">Transmembrane</keyword>
<comment type="caution">
    <text evidence="4">The sequence shown here is derived from an EMBL/GenBank/DDBJ whole genome shotgun (WGS) entry which is preliminary data.</text>
</comment>
<keyword evidence="2" id="KW-1133">Transmembrane helix</keyword>
<feature type="region of interest" description="Disordered" evidence="1">
    <location>
        <begin position="656"/>
        <end position="709"/>
    </location>
</feature>
<gene>
    <name evidence="4" type="ORF">KFE25_002159</name>
</gene>
<keyword evidence="5" id="KW-1185">Reference proteome</keyword>
<evidence type="ECO:0000313" key="5">
    <source>
        <dbReference type="Proteomes" id="UP000751190"/>
    </source>
</evidence>
<dbReference type="InterPro" id="IPR018391">
    <property type="entry name" value="PQQ_b-propeller_rpt"/>
</dbReference>
<evidence type="ECO:0000313" key="4">
    <source>
        <dbReference type="EMBL" id="KAG8466403.1"/>
    </source>
</evidence>
<proteinExistence type="predicted"/>
<dbReference type="EMBL" id="JAGTXO010000008">
    <property type="protein sequence ID" value="KAG8466403.1"/>
    <property type="molecule type" value="Genomic_DNA"/>
</dbReference>
<feature type="domain" description="Pyrrolo-quinoline quinone repeat" evidence="3">
    <location>
        <begin position="343"/>
        <end position="417"/>
    </location>
</feature>
<accession>A0A8J6CG70</accession>
<sequence>MSLAQADGLRVVSVLELGSSVRALGWVPEGLLVSCADASASLFAFDDWGGTARRRWTVGDRTGGRAAGVGACLADAGATSSAWAPPMPPLLFLPSPLAPANLLALIGGARAAIAWAAALGGSGCVGPPAVSGERVYAHGENGTLTALRQRDGAVQWAWEPPNGAEWEETGGFELVPTGAGPAAAAIVATAVERQRGSAADGNCTAGRVVRALSEGKGMPAIVWEWRPDPNGIATQYDRSASADDSQTALARVRAAQPQPHAGGDAPGARAPSSAARAAAGQPACACEPAMRPPRLERAWASDGTFVLLASIDACAYAPADPAPTPSLSAHPSSASAPRAIASSNASIAALDEATGRVRWHRPLGAGVRCSRAAAEYDGVAYVVCSGGEGAAQPQLLALDTRDGSLAWAHELSVEKAGDAAPRADGAARRGAASVEAHEEDVMCAGSGLGVQCELVVSGSAAPALSVDGVLYVLAAVRPRLSGGAAAPGALSTCVLLRVATRPSLADGSDGGDATLVRAARALPTVRLGSCDGGWFEKHRGSRPLALPRADGVVAAGAGSAAWLVAPIDACAEIECVHGVCRNGSCYCEAGFLAADCSEPYSPYRAEWPVWIGLGATVSLLLVFLTCLVGVYRSFLWVKFRMQMIQVRHDMERRGYQLPQDDSTYSGDAGRASGQQTPRAAPLLAPAPGSGAAPGSVGSSTVSLLADGAR</sequence>
<name>A0A8J6CG70_DIALT</name>
<dbReference type="SMART" id="SM00564">
    <property type="entry name" value="PQQ"/>
    <property type="match status" value="3"/>
</dbReference>
<dbReference type="PANTHER" id="PTHR34512">
    <property type="entry name" value="CELL SURFACE PROTEIN"/>
    <property type="match status" value="1"/>
</dbReference>
<evidence type="ECO:0000259" key="3">
    <source>
        <dbReference type="Pfam" id="PF13360"/>
    </source>
</evidence>
<dbReference type="Pfam" id="PF13360">
    <property type="entry name" value="PQQ_2"/>
    <property type="match status" value="2"/>
</dbReference>
<feature type="transmembrane region" description="Helical" evidence="2">
    <location>
        <begin position="607"/>
        <end position="631"/>
    </location>
</feature>
<organism evidence="4 5">
    <name type="scientific">Diacronema lutheri</name>
    <name type="common">Unicellular marine alga</name>
    <name type="synonym">Monochrysis lutheri</name>
    <dbReference type="NCBI Taxonomy" id="2081491"/>
    <lineage>
        <taxon>Eukaryota</taxon>
        <taxon>Haptista</taxon>
        <taxon>Haptophyta</taxon>
        <taxon>Pavlovophyceae</taxon>
        <taxon>Pavlovales</taxon>
        <taxon>Pavlovaceae</taxon>
        <taxon>Diacronema</taxon>
    </lineage>
</organism>
<keyword evidence="2" id="KW-0472">Membrane</keyword>
<dbReference type="Gene3D" id="2.40.10.480">
    <property type="match status" value="1"/>
</dbReference>
<reference evidence="4" key="1">
    <citation type="submission" date="2021-05" db="EMBL/GenBank/DDBJ databases">
        <title>The genome of the haptophyte Pavlova lutheri (Diacronema luteri, Pavlovales) - a model for lipid biosynthesis in eukaryotic algae.</title>
        <authorList>
            <person name="Hulatt C.J."/>
            <person name="Posewitz M.C."/>
        </authorList>
    </citation>
    <scope>NUCLEOTIDE SEQUENCE</scope>
    <source>
        <strain evidence="4">NIVA-4/92</strain>
    </source>
</reference>
<dbReference type="InterPro" id="IPR015943">
    <property type="entry name" value="WD40/YVTN_repeat-like_dom_sf"/>
</dbReference>
<feature type="compositionally biased region" description="Low complexity" evidence="1">
    <location>
        <begin position="679"/>
        <end position="699"/>
    </location>
</feature>
<feature type="compositionally biased region" description="Low complexity" evidence="1">
    <location>
        <begin position="261"/>
        <end position="276"/>
    </location>
</feature>
<dbReference type="Proteomes" id="UP000751190">
    <property type="component" value="Unassembled WGS sequence"/>
</dbReference>
<feature type="domain" description="Pyrrolo-quinoline quinone repeat" evidence="3">
    <location>
        <begin position="107"/>
        <end position="157"/>
    </location>
</feature>
<dbReference type="OrthoDB" id="10627459at2759"/>
<dbReference type="Gene3D" id="2.130.10.10">
    <property type="entry name" value="YVTN repeat-like/Quinoprotein amine dehydrogenase"/>
    <property type="match status" value="1"/>
</dbReference>
<dbReference type="SUPFAM" id="SSF50998">
    <property type="entry name" value="Quinoprotein alcohol dehydrogenase-like"/>
    <property type="match status" value="1"/>
</dbReference>
<feature type="compositionally biased region" description="Polar residues" evidence="1">
    <location>
        <begin position="233"/>
        <end position="248"/>
    </location>
</feature>
<dbReference type="InterPro" id="IPR002372">
    <property type="entry name" value="PQQ_rpt_dom"/>
</dbReference>
<feature type="region of interest" description="Disordered" evidence="1">
    <location>
        <begin position="233"/>
        <end position="276"/>
    </location>
</feature>
<dbReference type="PANTHER" id="PTHR34512:SF30">
    <property type="entry name" value="OUTER MEMBRANE PROTEIN ASSEMBLY FACTOR BAMB"/>
    <property type="match status" value="1"/>
</dbReference>